<dbReference type="OrthoDB" id="7687957at2759"/>
<protein>
    <submittedName>
        <fullName evidence="1">Uncharacterized protein</fullName>
    </submittedName>
</protein>
<keyword evidence="2" id="KW-1185">Reference proteome</keyword>
<dbReference type="Gene3D" id="3.40.190.10">
    <property type="entry name" value="Periplasmic binding protein-like II"/>
    <property type="match status" value="1"/>
</dbReference>
<dbReference type="AlphaFoldDB" id="A0A6L2PNS5"/>
<sequence>MPFLLRATWPVAVMLKTDFNICASEQLSYKHLAQRLLLSRDGTFHILSELLDRCFDGSRRLLTIAAHGESLPDEVIREAHNRQISCPPIIISGDKLREIKRRMSETSQRSSDMFVLFVDTFEHVQILLGNVKSLPLWNPRGRFMALQRRQLHHRCLAQGQRRQGIIPQLIRRDWISPGVAMFPGPLSAAPVIGSDGRIQRFEGYDGHTVHSLARCMNAEIVFVPHKDHATYGSRDENGTFTGTCGDVAYGRADIASISQLTKDDLTELEYSNPHDANSLCFLVPKSKRVPQFRNLFLTFPHRVCLVLPVRCL</sequence>
<dbReference type="SUPFAM" id="SSF53850">
    <property type="entry name" value="Periplasmic binding protein-like II"/>
    <property type="match status" value="1"/>
</dbReference>
<dbReference type="EMBL" id="BLKM01000464">
    <property type="protein sequence ID" value="GFG34066.1"/>
    <property type="molecule type" value="Genomic_DNA"/>
</dbReference>
<gene>
    <name evidence="1" type="ORF">Cfor_11410</name>
</gene>
<evidence type="ECO:0000313" key="1">
    <source>
        <dbReference type="EMBL" id="GFG34066.1"/>
    </source>
</evidence>
<accession>A0A6L2PNS5</accession>
<proteinExistence type="predicted"/>
<dbReference type="Proteomes" id="UP000502823">
    <property type="component" value="Unassembled WGS sequence"/>
</dbReference>
<comment type="caution">
    <text evidence="1">The sequence shown here is derived from an EMBL/GenBank/DDBJ whole genome shotgun (WGS) entry which is preliminary data.</text>
</comment>
<evidence type="ECO:0000313" key="2">
    <source>
        <dbReference type="Proteomes" id="UP000502823"/>
    </source>
</evidence>
<dbReference type="InParanoid" id="A0A6L2PNS5"/>
<name>A0A6L2PNS5_COPFO</name>
<reference evidence="2" key="1">
    <citation type="submission" date="2020-01" db="EMBL/GenBank/DDBJ databases">
        <title>Draft genome sequence of the Termite Coptotermes fromosanus.</title>
        <authorList>
            <person name="Itakura S."/>
            <person name="Yosikawa Y."/>
            <person name="Umezawa K."/>
        </authorList>
    </citation>
    <scope>NUCLEOTIDE SEQUENCE [LARGE SCALE GENOMIC DNA]</scope>
</reference>
<dbReference type="FunCoup" id="A0A6L2PNS5">
    <property type="interactions" value="1"/>
</dbReference>
<organism evidence="1 2">
    <name type="scientific">Coptotermes formosanus</name>
    <name type="common">Formosan subterranean termite</name>
    <dbReference type="NCBI Taxonomy" id="36987"/>
    <lineage>
        <taxon>Eukaryota</taxon>
        <taxon>Metazoa</taxon>
        <taxon>Ecdysozoa</taxon>
        <taxon>Arthropoda</taxon>
        <taxon>Hexapoda</taxon>
        <taxon>Insecta</taxon>
        <taxon>Pterygota</taxon>
        <taxon>Neoptera</taxon>
        <taxon>Polyneoptera</taxon>
        <taxon>Dictyoptera</taxon>
        <taxon>Blattodea</taxon>
        <taxon>Blattoidea</taxon>
        <taxon>Termitoidae</taxon>
        <taxon>Rhinotermitidae</taxon>
        <taxon>Coptotermes</taxon>
    </lineage>
</organism>